<feature type="domain" description="Isochorismatase-like" evidence="2">
    <location>
        <begin position="62"/>
        <end position="145"/>
    </location>
</feature>
<dbReference type="EMBL" id="CP000636">
    <property type="protein sequence ID" value="ACM39379.1"/>
    <property type="molecule type" value="Genomic_DNA"/>
</dbReference>
<dbReference type="InterPro" id="IPR050272">
    <property type="entry name" value="Isochorismatase-like_hydrls"/>
</dbReference>
<reference evidence="3 4" key="1">
    <citation type="journal article" date="2009" name="J. Bacteriol.">
        <title>Genome sequences of three Agrobacterium biovars help elucidate the evolution of multichromosome genomes in bacteria.</title>
        <authorList>
            <person name="Slater S.C."/>
            <person name="Goldman B.S."/>
            <person name="Goodner B."/>
            <person name="Setubal J.C."/>
            <person name="Farrand S.K."/>
            <person name="Nester E.W."/>
            <person name="Burr T.J."/>
            <person name="Banta L."/>
            <person name="Dickerman A.W."/>
            <person name="Paulsen I."/>
            <person name="Otten L."/>
            <person name="Suen G."/>
            <person name="Welch R."/>
            <person name="Almeida N.F."/>
            <person name="Arnold F."/>
            <person name="Burton O.T."/>
            <person name="Du Z."/>
            <person name="Ewing A."/>
            <person name="Godsy E."/>
            <person name="Heisel S."/>
            <person name="Houmiel K.L."/>
            <person name="Jhaveri J."/>
            <person name="Lu J."/>
            <person name="Miller N.M."/>
            <person name="Norton S."/>
            <person name="Chen Q."/>
            <person name="Phoolcharoen W."/>
            <person name="Ohlin V."/>
            <person name="Ondrusek D."/>
            <person name="Pride N."/>
            <person name="Stricklin S.L."/>
            <person name="Sun J."/>
            <person name="Wheeler C."/>
            <person name="Wilson L."/>
            <person name="Zhu H."/>
            <person name="Wood D.W."/>
        </authorList>
    </citation>
    <scope>NUCLEOTIDE SEQUENCE [LARGE SCALE GENOMIC DNA]</scope>
    <source>
        <strain evidence="4">S4 / ATCC BAA-846</strain>
        <plasmid evidence="3 4">pAtS4c</plasmid>
    </source>
</reference>
<dbReference type="SUPFAM" id="SSF52499">
    <property type="entry name" value="Isochorismatase-like hydrolases"/>
    <property type="match status" value="1"/>
</dbReference>
<sequence length="241" mass="26998">MSAYLHLIGGNHPCQPLLRKWPWSEPHRDYSMFKLCGHGWFVQQAARICHRTRGLHAILAEASAPARTFDKMTYSPWVDGRPFIHLRRKCVETIVATGGKSDVCVLATVFGAIDLGFHVIVFSDTVCSCADKTHDAAAELLGERFSVKLDLLKTDEFLATAGSARTFPRGAAYHRPIGLHPRCTNRMTKLQPSVSILPFFQLLVNQRRKAGQDWHQSSPRARVHSFHAVANPAKPVCRDTF</sequence>
<dbReference type="KEGG" id="avi:Avi_9030"/>
<name>B9K3D1_ALLAM</name>
<geneLocation type="plasmid" evidence="3 4">
    <name>pAtS4c</name>
</geneLocation>
<dbReference type="Proteomes" id="UP000001596">
    <property type="component" value="Plasmid pAtS4c"/>
</dbReference>
<dbReference type="PANTHER" id="PTHR43540:SF6">
    <property type="entry name" value="ISOCHORISMATASE-LIKE DOMAIN-CONTAINING PROTEIN"/>
    <property type="match status" value="1"/>
</dbReference>
<gene>
    <name evidence="3" type="ordered locus">Avi_9030</name>
</gene>
<evidence type="ECO:0000259" key="2">
    <source>
        <dbReference type="Pfam" id="PF00857"/>
    </source>
</evidence>
<evidence type="ECO:0000313" key="3">
    <source>
        <dbReference type="EMBL" id="ACM39379.1"/>
    </source>
</evidence>
<dbReference type="InterPro" id="IPR036380">
    <property type="entry name" value="Isochorismatase-like_sf"/>
</dbReference>
<evidence type="ECO:0000313" key="4">
    <source>
        <dbReference type="Proteomes" id="UP000001596"/>
    </source>
</evidence>
<protein>
    <recommendedName>
        <fullName evidence="2">Isochorismatase-like domain-containing protein</fullName>
    </recommendedName>
</protein>
<dbReference type="Pfam" id="PF00857">
    <property type="entry name" value="Isochorismatase"/>
    <property type="match status" value="1"/>
</dbReference>
<keyword evidence="3" id="KW-0614">Plasmid</keyword>
<accession>B9K3D1</accession>
<evidence type="ECO:0000256" key="1">
    <source>
        <dbReference type="ARBA" id="ARBA00022801"/>
    </source>
</evidence>
<keyword evidence="1" id="KW-0378">Hydrolase</keyword>
<dbReference type="GO" id="GO:0016787">
    <property type="term" value="F:hydrolase activity"/>
    <property type="evidence" value="ECO:0007669"/>
    <property type="project" value="UniProtKB-KW"/>
</dbReference>
<dbReference type="InterPro" id="IPR000868">
    <property type="entry name" value="Isochorismatase-like_dom"/>
</dbReference>
<organism evidence="3 4">
    <name type="scientific">Allorhizobium ampelinum (strain ATCC BAA-846 / DSM 112012 / S4)</name>
    <name type="common">Agrobacterium vitis (strain S4)</name>
    <dbReference type="NCBI Taxonomy" id="311402"/>
    <lineage>
        <taxon>Bacteria</taxon>
        <taxon>Pseudomonadati</taxon>
        <taxon>Pseudomonadota</taxon>
        <taxon>Alphaproteobacteria</taxon>
        <taxon>Hyphomicrobiales</taxon>
        <taxon>Rhizobiaceae</taxon>
        <taxon>Rhizobium/Agrobacterium group</taxon>
        <taxon>Allorhizobium</taxon>
        <taxon>Allorhizobium ampelinum</taxon>
    </lineage>
</organism>
<dbReference type="HOGENOM" id="CLU_1149961_0_0_5"/>
<keyword evidence="4" id="KW-1185">Reference proteome</keyword>
<proteinExistence type="predicted"/>
<dbReference type="Gene3D" id="3.40.50.850">
    <property type="entry name" value="Isochorismatase-like"/>
    <property type="match status" value="1"/>
</dbReference>
<dbReference type="AlphaFoldDB" id="B9K3D1"/>
<dbReference type="PANTHER" id="PTHR43540">
    <property type="entry name" value="PEROXYUREIDOACRYLATE/UREIDOACRYLATE AMIDOHYDROLASE-RELATED"/>
    <property type="match status" value="1"/>
</dbReference>